<accession>A0A7C4YI92</accession>
<dbReference type="EMBL" id="DTHG01000058">
    <property type="protein sequence ID" value="HGW91829.1"/>
    <property type="molecule type" value="Genomic_DNA"/>
</dbReference>
<dbReference type="InterPro" id="IPR005534">
    <property type="entry name" value="Curli_assmbl/transp-comp_CsgG"/>
</dbReference>
<dbReference type="AlphaFoldDB" id="A0A7C4YI92"/>
<dbReference type="Pfam" id="PF03783">
    <property type="entry name" value="CsgG"/>
    <property type="match status" value="1"/>
</dbReference>
<name>A0A7C4YI92_UNCW3</name>
<evidence type="ECO:0000313" key="2">
    <source>
        <dbReference type="EMBL" id="HGW91829.1"/>
    </source>
</evidence>
<organism evidence="2">
    <name type="scientific">candidate division WOR-3 bacterium</name>
    <dbReference type="NCBI Taxonomy" id="2052148"/>
    <lineage>
        <taxon>Bacteria</taxon>
        <taxon>Bacteria division WOR-3</taxon>
    </lineage>
</organism>
<gene>
    <name evidence="2" type="ORF">ENV67_04735</name>
</gene>
<evidence type="ECO:0008006" key="3">
    <source>
        <dbReference type="Google" id="ProtNLM"/>
    </source>
</evidence>
<dbReference type="Gene3D" id="3.40.50.10610">
    <property type="entry name" value="ABC-type transport auxiliary lipoprotein component"/>
    <property type="match status" value="1"/>
</dbReference>
<sequence>MKKFYLIVFFVLIGCASSKSVVQPSNISFSSSFDIFKPYRVAVLPVSSDLQNMSDEIRNSLSEFVSFELSKINGFTLVEREKIDKVLSEQALGLTGAVDIETAAKVGKLLGADAVLLSQVVELKRDEFFEEDEAYDGKIFIRLVDTSTGEILFYSKGVGKSLEGKIPTLEQSIKNALEPLRRKREMK</sequence>
<dbReference type="GO" id="GO:0030288">
    <property type="term" value="C:outer membrane-bounded periplasmic space"/>
    <property type="evidence" value="ECO:0007669"/>
    <property type="project" value="InterPro"/>
</dbReference>
<comment type="caution">
    <text evidence="2">The sequence shown here is derived from an EMBL/GenBank/DDBJ whole genome shotgun (WGS) entry which is preliminary data.</text>
</comment>
<protein>
    <recommendedName>
        <fullName evidence="3">Penicillin-binding protein activator LpoB</fullName>
    </recommendedName>
</protein>
<reference evidence="2" key="1">
    <citation type="journal article" date="2020" name="mSystems">
        <title>Genome- and Community-Level Interaction Insights into Carbon Utilization and Element Cycling Functions of Hydrothermarchaeota in Hydrothermal Sediment.</title>
        <authorList>
            <person name="Zhou Z."/>
            <person name="Liu Y."/>
            <person name="Xu W."/>
            <person name="Pan J."/>
            <person name="Luo Z.H."/>
            <person name="Li M."/>
        </authorList>
    </citation>
    <scope>NUCLEOTIDE SEQUENCE [LARGE SCALE GENOMIC DNA]</scope>
    <source>
        <strain evidence="2">SpSt-780</strain>
    </source>
</reference>
<dbReference type="PROSITE" id="PS51257">
    <property type="entry name" value="PROKAR_LIPOPROTEIN"/>
    <property type="match status" value="1"/>
</dbReference>
<proteinExistence type="predicted"/>
<feature type="signal peptide" evidence="1">
    <location>
        <begin position="1"/>
        <end position="20"/>
    </location>
</feature>
<feature type="chain" id="PRO_5027990164" description="Penicillin-binding protein activator LpoB" evidence="1">
    <location>
        <begin position="21"/>
        <end position="187"/>
    </location>
</feature>
<evidence type="ECO:0000256" key="1">
    <source>
        <dbReference type="SAM" id="SignalP"/>
    </source>
</evidence>
<keyword evidence="1" id="KW-0732">Signal</keyword>